<feature type="signal peptide" evidence="2">
    <location>
        <begin position="1"/>
        <end position="21"/>
    </location>
</feature>
<name>A0A5C4N828_9RHOB</name>
<dbReference type="AlphaFoldDB" id="A0A5C4N828"/>
<dbReference type="OrthoDB" id="7875038at2"/>
<reference evidence="3 4" key="1">
    <citation type="submission" date="2019-06" db="EMBL/GenBank/DDBJ databases">
        <authorList>
            <person name="Jiang L."/>
        </authorList>
    </citation>
    <scope>NUCLEOTIDE SEQUENCE [LARGE SCALE GENOMIC DNA]</scope>
    <source>
        <strain evidence="3 4">YIM 48858</strain>
    </source>
</reference>
<keyword evidence="2" id="KW-0732">Signal</keyword>
<feature type="compositionally biased region" description="Acidic residues" evidence="1">
    <location>
        <begin position="192"/>
        <end position="220"/>
    </location>
</feature>
<evidence type="ECO:0000256" key="2">
    <source>
        <dbReference type="SAM" id="SignalP"/>
    </source>
</evidence>
<evidence type="ECO:0008006" key="5">
    <source>
        <dbReference type="Google" id="ProtNLM"/>
    </source>
</evidence>
<evidence type="ECO:0000313" key="4">
    <source>
        <dbReference type="Proteomes" id="UP000305709"/>
    </source>
</evidence>
<evidence type="ECO:0000313" key="3">
    <source>
        <dbReference type="EMBL" id="TNC69837.1"/>
    </source>
</evidence>
<gene>
    <name evidence="3" type="ORF">FHG71_13545</name>
</gene>
<feature type="compositionally biased region" description="Acidic residues" evidence="1">
    <location>
        <begin position="144"/>
        <end position="171"/>
    </location>
</feature>
<feature type="region of interest" description="Disordered" evidence="1">
    <location>
        <begin position="77"/>
        <end position="238"/>
    </location>
</feature>
<feature type="compositionally biased region" description="Acidic residues" evidence="1">
    <location>
        <begin position="116"/>
        <end position="131"/>
    </location>
</feature>
<accession>A0A5C4N828</accession>
<evidence type="ECO:0000256" key="1">
    <source>
        <dbReference type="SAM" id="MobiDB-lite"/>
    </source>
</evidence>
<dbReference type="Proteomes" id="UP000305709">
    <property type="component" value="Unassembled WGS sequence"/>
</dbReference>
<dbReference type="EMBL" id="VDFV01000020">
    <property type="protein sequence ID" value="TNC69837.1"/>
    <property type="molecule type" value="Genomic_DNA"/>
</dbReference>
<proteinExistence type="predicted"/>
<sequence>MTRMFLATTAVMALSTGAALAQSAAEEVIAGLQAQGYTRIEVKEGPTQMKVEAIQGDTKLEYVYDRATGQVLSREVERVDGDDDTAPGVEIDREDEDFVRSGSRGDGRDDRNGRDDDGDGLVDEADEDDNPDRDHDVDDRNGVDDDGDGRVDEDDEDDNGGDRDRDDDEDDDRGHGNDDDRDDDDNPGRGGDDDDDDRGGRDDDDDDDDRSDRDDDDEDDNRGRGRGRGRGGDDDSDD</sequence>
<keyword evidence="4" id="KW-1185">Reference proteome</keyword>
<protein>
    <recommendedName>
        <fullName evidence="5">PepSY domain-containing protein</fullName>
    </recommendedName>
</protein>
<feature type="compositionally biased region" description="Basic and acidic residues" evidence="1">
    <location>
        <begin position="132"/>
        <end position="143"/>
    </location>
</feature>
<feature type="chain" id="PRO_5022775183" description="PepSY domain-containing protein" evidence="2">
    <location>
        <begin position="22"/>
        <end position="238"/>
    </location>
</feature>
<dbReference type="RefSeq" id="WP_139082227.1">
    <property type="nucleotide sequence ID" value="NZ_VDFV01000020.1"/>
</dbReference>
<feature type="compositionally biased region" description="Basic and acidic residues" evidence="1">
    <location>
        <begin position="103"/>
        <end position="115"/>
    </location>
</feature>
<organism evidence="3 4">
    <name type="scientific">Rubellimicrobium roseum</name>
    <dbReference type="NCBI Taxonomy" id="687525"/>
    <lineage>
        <taxon>Bacteria</taxon>
        <taxon>Pseudomonadati</taxon>
        <taxon>Pseudomonadota</taxon>
        <taxon>Alphaproteobacteria</taxon>
        <taxon>Rhodobacterales</taxon>
        <taxon>Roseobacteraceae</taxon>
        <taxon>Rubellimicrobium</taxon>
    </lineage>
</organism>
<comment type="caution">
    <text evidence="3">The sequence shown here is derived from an EMBL/GenBank/DDBJ whole genome shotgun (WGS) entry which is preliminary data.</text>
</comment>